<reference evidence="2 3" key="1">
    <citation type="journal article" date="2010" name="Proc. Natl. Acad. Sci. U.S.A.">
        <title>Enigmatic, ultrasmall, uncultivated Archaea.</title>
        <authorList>
            <person name="Baker B.J."/>
            <person name="Comolli L.R."/>
            <person name="Dick G.J."/>
            <person name="Hauser L.J."/>
            <person name="Hyatt D."/>
            <person name="Dill B.D."/>
            <person name="Land M.L."/>
            <person name="Verberkmoes N.C."/>
            <person name="Hettich R.L."/>
            <person name="Banfield J.F."/>
        </authorList>
    </citation>
    <scope>NUCLEOTIDE SEQUENCE [LARGE SCALE GENOMIC DNA]</scope>
</reference>
<dbReference type="Proteomes" id="UP000009376">
    <property type="component" value="Unassembled WGS sequence"/>
</dbReference>
<sequence>MENKKSQLKKNKTKLLLAALAITFAISTAFALGYIIANVKVPLLQSQLSSYEQSIQSLSVLSNIGTSNSTLSCSFMEGGLSSLDQELQNLNSEITSADTNSLYSSYYSNLIKQLTYTRINYWLLAQRIKTQCGYQIANVLMLYPQNGCSNCGTEGSELYYLEQKSNYTIIATVIDADINISQVETIDRIYNVTTYPTLIINENNTYVGYENTQQLQKTICEYSPKLDICS</sequence>
<accession>D6GUL4</accession>
<dbReference type="SUPFAM" id="SSF52833">
    <property type="entry name" value="Thioredoxin-like"/>
    <property type="match status" value="1"/>
</dbReference>
<protein>
    <recommendedName>
        <fullName evidence="4">Thioredoxin-like fold domain-containing protein</fullName>
    </recommendedName>
</protein>
<evidence type="ECO:0008006" key="4">
    <source>
        <dbReference type="Google" id="ProtNLM"/>
    </source>
</evidence>
<gene>
    <name evidence="2" type="ORF">BJBARM5_0155</name>
    <name evidence="1" type="ORF">BJBARM5_1076</name>
</gene>
<organism evidence="2 3">
    <name type="scientific">Candidatus Parvarchaeum acidophilus ARMAN-5</name>
    <dbReference type="NCBI Taxonomy" id="662762"/>
    <lineage>
        <taxon>Archaea</taxon>
        <taxon>Candidatus Parvarchaeota</taxon>
        <taxon>Candidatus Parvarchaeum</taxon>
    </lineage>
</organism>
<dbReference type="EMBL" id="GG745546">
    <property type="protein sequence ID" value="EFD93142.1"/>
    <property type="molecule type" value="Genomic_DNA"/>
</dbReference>
<evidence type="ECO:0000313" key="1">
    <source>
        <dbReference type="EMBL" id="EFD92212.1"/>
    </source>
</evidence>
<dbReference type="InterPro" id="IPR036249">
    <property type="entry name" value="Thioredoxin-like_sf"/>
</dbReference>
<dbReference type="Gene3D" id="3.40.30.10">
    <property type="entry name" value="Glutaredoxin"/>
    <property type="match status" value="1"/>
</dbReference>
<evidence type="ECO:0000313" key="3">
    <source>
        <dbReference type="Proteomes" id="UP000009376"/>
    </source>
</evidence>
<proteinExistence type="predicted"/>
<name>D6GUL4_PARA5</name>
<dbReference type="AlphaFoldDB" id="D6GUL4"/>
<evidence type="ECO:0000313" key="2">
    <source>
        <dbReference type="EMBL" id="EFD93142.1"/>
    </source>
</evidence>
<dbReference type="EMBL" id="GG745615">
    <property type="protein sequence ID" value="EFD92212.1"/>
    <property type="molecule type" value="Genomic_DNA"/>
</dbReference>